<dbReference type="Gene3D" id="2.160.20.10">
    <property type="entry name" value="Single-stranded right-handed beta-helix, Pectin lyase-like"/>
    <property type="match status" value="1"/>
</dbReference>
<keyword evidence="5" id="KW-0732">Signal</keyword>
<dbReference type="PROSITE" id="PS00502">
    <property type="entry name" value="POLYGALACTURONASE"/>
    <property type="match status" value="1"/>
</dbReference>
<dbReference type="PANTHER" id="PTHR31339:SF9">
    <property type="entry name" value="PLASMIN AND FIBRONECTIN-BINDING PROTEIN A"/>
    <property type="match status" value="1"/>
</dbReference>
<dbReference type="InterPro" id="IPR006311">
    <property type="entry name" value="TAT_signal"/>
</dbReference>
<dbReference type="Pfam" id="PF00295">
    <property type="entry name" value="Glyco_hydro_28"/>
    <property type="match status" value="1"/>
</dbReference>
<dbReference type="HOGENOM" id="CLU_016031_8_3_0"/>
<feature type="domain" description="Rhamnogalacturonase A/B/Epimerase-like pectate lyase" evidence="6">
    <location>
        <begin position="64"/>
        <end position="118"/>
    </location>
</feature>
<dbReference type="InterPro" id="IPR051801">
    <property type="entry name" value="GH28_Enzymes"/>
</dbReference>
<evidence type="ECO:0000256" key="3">
    <source>
        <dbReference type="ARBA" id="ARBA00023295"/>
    </source>
</evidence>
<dbReference type="GO" id="GO:0004650">
    <property type="term" value="F:polygalacturonase activity"/>
    <property type="evidence" value="ECO:0007669"/>
    <property type="project" value="InterPro"/>
</dbReference>
<keyword evidence="2 4" id="KW-0378">Hydrolase</keyword>
<keyword evidence="3 4" id="KW-0326">Glycosidase</keyword>
<keyword evidence="8" id="KW-1185">Reference proteome</keyword>
<reference evidence="7 8" key="1">
    <citation type="journal article" date="2014" name="Genome Announc.">
        <title>Genome Sequence and Methylome of Soil Bacterium Gemmatirosa kalamazoonensis KBS708T, a Member of the Rarely Cultivated Gemmatimonadetes Phylum.</title>
        <authorList>
            <person name="Debruyn J.M."/>
            <person name="Radosevich M."/>
            <person name="Wommack K.E."/>
            <person name="Polson S.W."/>
            <person name="Hauser L.J."/>
            <person name="Fawaz M.N."/>
            <person name="Korlach J."/>
            <person name="Tsai Y.C."/>
        </authorList>
    </citation>
    <scope>NUCLEOTIDE SEQUENCE [LARGE SCALE GENOMIC DNA]</scope>
    <source>
        <strain evidence="7 8">KBS708</strain>
    </source>
</reference>
<dbReference type="OrthoDB" id="9795222at2"/>
<dbReference type="Pfam" id="PF12708">
    <property type="entry name" value="Pect-lyase_RHGA_epim"/>
    <property type="match status" value="1"/>
</dbReference>
<feature type="signal peptide" evidence="5">
    <location>
        <begin position="1"/>
        <end position="30"/>
    </location>
</feature>
<evidence type="ECO:0000256" key="2">
    <source>
        <dbReference type="ARBA" id="ARBA00022801"/>
    </source>
</evidence>
<dbReference type="GO" id="GO:0005975">
    <property type="term" value="P:carbohydrate metabolic process"/>
    <property type="evidence" value="ECO:0007669"/>
    <property type="project" value="InterPro"/>
</dbReference>
<name>W0RC62_9BACT</name>
<sequence length="474" mass="51699">MPNTNPSRRTFVKTLAAGAGALALAPSLEACRTLGAGGASKTGWDLVPDILARIKPPTFPARMFDVTQYGAKGDGATDCTAAFRAAIDACNGAGGGRVMVPAGRFLTGPIHLKSNVDLHVTKDATVLFTTDTKAYLPQVLTRFESTELMGYSPFIYALDQQNIAVTGEGTLDGQAGEENWWRWKGGANRSGQSQVPARNRLVEMAERGVPVAQRVFGEGDYLRPNFIQPYRCRNVLIEGVTIVRSPMWEINPTLCTNVTVRGVKIASHGPNNDGCDPDSCRDVLIENCEFDTGDDCIAIKSGRNADGRRLHVPTEYVIVRGCRMKDGHGGVTIGSEISGHVRYVFAEKCTMDSPNLDRALRFKNNAMRGGILEHIYMRDVTVGQVADAVLSVDLYYEEGQNGPYEPVVRDVEMRNVTSRKSKYGLYMRAYPRSEIADVRILDCHFDGVEKGNVTDGVRGLALQNVTMNGRPITA</sequence>
<dbReference type="eggNOG" id="COG5434">
    <property type="taxonomic scope" value="Bacteria"/>
</dbReference>
<dbReference type="InterPro" id="IPR012334">
    <property type="entry name" value="Pectin_lyas_fold"/>
</dbReference>
<evidence type="ECO:0000259" key="6">
    <source>
        <dbReference type="Pfam" id="PF12708"/>
    </source>
</evidence>
<evidence type="ECO:0000256" key="1">
    <source>
        <dbReference type="ARBA" id="ARBA00008834"/>
    </source>
</evidence>
<dbReference type="STRING" id="861299.J421_0373"/>
<comment type="similarity">
    <text evidence="1 4">Belongs to the glycosyl hydrolase 28 family.</text>
</comment>
<dbReference type="InterPro" id="IPR006626">
    <property type="entry name" value="PbH1"/>
</dbReference>
<feature type="chain" id="PRO_5004793869" evidence="5">
    <location>
        <begin position="31"/>
        <end position="474"/>
    </location>
</feature>
<evidence type="ECO:0000313" key="7">
    <source>
        <dbReference type="EMBL" id="AHG87910.1"/>
    </source>
</evidence>
<organism evidence="7 8">
    <name type="scientific">Gemmatirosa kalamazoonensis</name>
    <dbReference type="NCBI Taxonomy" id="861299"/>
    <lineage>
        <taxon>Bacteria</taxon>
        <taxon>Pseudomonadati</taxon>
        <taxon>Gemmatimonadota</taxon>
        <taxon>Gemmatimonadia</taxon>
        <taxon>Gemmatimonadales</taxon>
        <taxon>Gemmatimonadaceae</taxon>
        <taxon>Gemmatirosa</taxon>
    </lineage>
</organism>
<dbReference type="Proteomes" id="UP000019151">
    <property type="component" value="Chromosome"/>
</dbReference>
<dbReference type="InterPro" id="IPR024535">
    <property type="entry name" value="RHGA/B-epi-like_pectate_lyase"/>
</dbReference>
<dbReference type="AlphaFoldDB" id="W0RC62"/>
<dbReference type="KEGG" id="gba:J421_0373"/>
<protein>
    <submittedName>
        <fullName evidence="7">Glycoside hydrolase family 28</fullName>
    </submittedName>
</protein>
<dbReference type="PANTHER" id="PTHR31339">
    <property type="entry name" value="PECTIN LYASE-RELATED"/>
    <property type="match status" value="1"/>
</dbReference>
<dbReference type="PATRIC" id="fig|861299.3.peg.381"/>
<dbReference type="RefSeq" id="WP_025409463.1">
    <property type="nucleotide sequence ID" value="NZ_CP007128.1"/>
</dbReference>
<dbReference type="PROSITE" id="PS51318">
    <property type="entry name" value="TAT"/>
    <property type="match status" value="1"/>
</dbReference>
<dbReference type="SUPFAM" id="SSF51126">
    <property type="entry name" value="Pectin lyase-like"/>
    <property type="match status" value="1"/>
</dbReference>
<evidence type="ECO:0000256" key="4">
    <source>
        <dbReference type="RuleBase" id="RU361169"/>
    </source>
</evidence>
<accession>W0RC62</accession>
<evidence type="ECO:0000256" key="5">
    <source>
        <dbReference type="SAM" id="SignalP"/>
    </source>
</evidence>
<dbReference type="InterPro" id="IPR011050">
    <property type="entry name" value="Pectin_lyase_fold/virulence"/>
</dbReference>
<dbReference type="EMBL" id="CP007128">
    <property type="protein sequence ID" value="AHG87910.1"/>
    <property type="molecule type" value="Genomic_DNA"/>
</dbReference>
<dbReference type="InParanoid" id="W0RC62"/>
<proteinExistence type="inferred from homology"/>
<dbReference type="SMART" id="SM00710">
    <property type="entry name" value="PbH1"/>
    <property type="match status" value="5"/>
</dbReference>
<dbReference type="InterPro" id="IPR000743">
    <property type="entry name" value="Glyco_hydro_28"/>
</dbReference>
<evidence type="ECO:0000313" key="8">
    <source>
        <dbReference type="Proteomes" id="UP000019151"/>
    </source>
</evidence>
<gene>
    <name evidence="7" type="ORF">J421_0373</name>
</gene>